<evidence type="ECO:0000313" key="3">
    <source>
        <dbReference type="EMBL" id="SFH11727.1"/>
    </source>
</evidence>
<dbReference type="InterPro" id="IPR040794">
    <property type="entry name" value="CE2_N"/>
</dbReference>
<feature type="domain" description="Carbohydrate esterase 2 N-terminal" evidence="2">
    <location>
        <begin position="1"/>
        <end position="95"/>
    </location>
</feature>
<accession>A0A1I2XF97</accession>
<dbReference type="PANTHER" id="PTHR37834">
    <property type="entry name" value="GDSL-LIKE LIPASE/ACYLHYDROLASE DOMAIN PROTEIN (AFU_ORTHOLOGUE AFUA_2G00620)"/>
    <property type="match status" value="1"/>
</dbReference>
<reference evidence="3 4" key="1">
    <citation type="submission" date="2016-10" db="EMBL/GenBank/DDBJ databases">
        <authorList>
            <person name="de Groot N.N."/>
        </authorList>
    </citation>
    <scope>NUCLEOTIDE SEQUENCE [LARGE SCALE GENOMIC DNA]</scope>
    <source>
        <strain evidence="3 4">DSM 18684</strain>
    </source>
</reference>
<dbReference type="GO" id="GO:0052689">
    <property type="term" value="F:carboxylic ester hydrolase activity"/>
    <property type="evidence" value="ECO:0007669"/>
    <property type="project" value="InterPro"/>
</dbReference>
<dbReference type="InterPro" id="IPR037461">
    <property type="entry name" value="CtCE2-like_dom"/>
</dbReference>
<evidence type="ECO:0000259" key="2">
    <source>
        <dbReference type="Pfam" id="PF17996"/>
    </source>
</evidence>
<dbReference type="Pfam" id="PF13472">
    <property type="entry name" value="Lipase_GDSL_2"/>
    <property type="match status" value="1"/>
</dbReference>
<feature type="domain" description="SGNH hydrolase-type esterase" evidence="1">
    <location>
        <begin position="104"/>
        <end position="257"/>
    </location>
</feature>
<name>A0A1I2XF97_9SPHI</name>
<protein>
    <submittedName>
        <fullName evidence="3">Lysophospholipase L1</fullName>
    </submittedName>
</protein>
<dbReference type="EMBL" id="FOPP01000005">
    <property type="protein sequence ID" value="SFH11727.1"/>
    <property type="molecule type" value="Genomic_DNA"/>
</dbReference>
<dbReference type="SUPFAM" id="SSF52266">
    <property type="entry name" value="SGNH hydrolase"/>
    <property type="match status" value="1"/>
</dbReference>
<proteinExistence type="predicted"/>
<keyword evidence="4" id="KW-1185">Reference proteome</keyword>
<dbReference type="Pfam" id="PF17996">
    <property type="entry name" value="CE2_N"/>
    <property type="match status" value="1"/>
</dbReference>
<dbReference type="Gene3D" id="2.60.120.260">
    <property type="entry name" value="Galactose-binding domain-like"/>
    <property type="match status" value="1"/>
</dbReference>
<evidence type="ECO:0000259" key="1">
    <source>
        <dbReference type="Pfam" id="PF13472"/>
    </source>
</evidence>
<dbReference type="InterPro" id="IPR036514">
    <property type="entry name" value="SGNH_hydro_sf"/>
</dbReference>
<sequence length="308" mass="34911">MWASGAYISIRFKGTFCELNINDELIYGIVHNYLEVKVDDQPAYRIQLKNKENKIELAKNLPAGEHTIVICKNTEFENGYVEIIGFSCEKLLSPPAEQKRKIEFIGDSITCGFGSDESEIKCGDKNAQWYDQHNAYLAYGPLTARTLNAQYHISAVSGIGLIHSCCDKKILMPQVFDKINMSKNEMTWDFNRYQPDVVTVCLGQNDGVQDSAQFCNAYVQFAQTLRSYYPKAKLIFLSSPMANKPLKKALVKYIQAVEREMIKKGDRNVGTYVFTKQSMKGCGSHPSLAEQKEIGNELTSYLKKAMKW</sequence>
<evidence type="ECO:0000313" key="4">
    <source>
        <dbReference type="Proteomes" id="UP000199666"/>
    </source>
</evidence>
<dbReference type="PANTHER" id="PTHR37834:SF2">
    <property type="entry name" value="ESTERASE, SGNH HYDROLASE-TYPE"/>
    <property type="match status" value="1"/>
</dbReference>
<dbReference type="Gene3D" id="3.40.50.1110">
    <property type="entry name" value="SGNH hydrolase"/>
    <property type="match status" value="1"/>
</dbReference>
<dbReference type="Proteomes" id="UP000199666">
    <property type="component" value="Unassembled WGS sequence"/>
</dbReference>
<dbReference type="AlphaFoldDB" id="A0A1I2XF97"/>
<organism evidence="3 4">
    <name type="scientific">Pedobacter insulae</name>
    <dbReference type="NCBI Taxonomy" id="414048"/>
    <lineage>
        <taxon>Bacteria</taxon>
        <taxon>Pseudomonadati</taxon>
        <taxon>Bacteroidota</taxon>
        <taxon>Sphingobacteriia</taxon>
        <taxon>Sphingobacteriales</taxon>
        <taxon>Sphingobacteriaceae</taxon>
        <taxon>Pedobacter</taxon>
    </lineage>
</organism>
<dbReference type="STRING" id="414048.SAMN04489864_105181"/>
<dbReference type="InterPro" id="IPR052762">
    <property type="entry name" value="PCW_deacetylase/CE"/>
</dbReference>
<dbReference type="InterPro" id="IPR013830">
    <property type="entry name" value="SGNH_hydro"/>
</dbReference>
<dbReference type="CDD" id="cd01831">
    <property type="entry name" value="Endoglucanase_E_like"/>
    <property type="match status" value="1"/>
</dbReference>
<gene>
    <name evidence="3" type="ORF">SAMN04489864_105181</name>
</gene>